<evidence type="ECO:0000256" key="1">
    <source>
        <dbReference type="SAM" id="Phobius"/>
    </source>
</evidence>
<dbReference type="EMBL" id="GG662693">
    <property type="protein sequence ID" value="EWS74261.1"/>
    <property type="molecule type" value="Genomic_DNA"/>
</dbReference>
<keyword evidence="1 2" id="KW-0812">Transmembrane</keyword>
<feature type="transmembrane region" description="Helical" evidence="1">
    <location>
        <begin position="60"/>
        <end position="81"/>
    </location>
</feature>
<evidence type="ECO:0000313" key="2">
    <source>
        <dbReference type="EMBL" id="EWS74261.1"/>
    </source>
</evidence>
<sequence>MGFSPLSNPVIKVKMTFLDMGLEIISITLTLSLWIYQVYIQNILGDYYYVNKDIIQSSQSLYLLPLCGTLIFSIALIIALFPENLPQPIKITYESPTIQKVYSYFLKMITCSKINILLYFNILNYLYSQRSIGKNDESVNSFYFIGMQIIIVFIYLISILIIYIINRSKQILPNQQNNYNIEVSSLRYDSQQQI</sequence>
<feature type="transmembrane region" description="Helical" evidence="1">
    <location>
        <begin position="142"/>
        <end position="165"/>
    </location>
</feature>
<dbReference type="Proteomes" id="UP000009168">
    <property type="component" value="Unassembled WGS sequence"/>
</dbReference>
<keyword evidence="1" id="KW-1133">Transmembrane helix</keyword>
<dbReference type="GeneID" id="24437738"/>
<feature type="transmembrane region" description="Helical" evidence="1">
    <location>
        <begin position="101"/>
        <end position="122"/>
    </location>
</feature>
<keyword evidence="1" id="KW-0472">Membrane</keyword>
<dbReference type="KEGG" id="tet:TTHERM_000191849"/>
<protein>
    <submittedName>
        <fullName evidence="2">Transmembrane protein, putative</fullName>
    </submittedName>
</protein>
<name>W7XI17_TETTS</name>
<dbReference type="AlphaFoldDB" id="W7XI17"/>
<keyword evidence="3" id="KW-1185">Reference proteome</keyword>
<accession>W7XI17</accession>
<reference evidence="3" key="1">
    <citation type="journal article" date="2006" name="PLoS Biol.">
        <title>Macronuclear genome sequence of the ciliate Tetrahymena thermophila, a model eukaryote.</title>
        <authorList>
            <person name="Eisen J.A."/>
            <person name="Coyne R.S."/>
            <person name="Wu M."/>
            <person name="Wu D."/>
            <person name="Thiagarajan M."/>
            <person name="Wortman J.R."/>
            <person name="Badger J.H."/>
            <person name="Ren Q."/>
            <person name="Amedeo P."/>
            <person name="Jones K.M."/>
            <person name="Tallon L.J."/>
            <person name="Delcher A.L."/>
            <person name="Salzberg S.L."/>
            <person name="Silva J.C."/>
            <person name="Haas B.J."/>
            <person name="Majoros W.H."/>
            <person name="Farzad M."/>
            <person name="Carlton J.M."/>
            <person name="Smith R.K. Jr."/>
            <person name="Garg J."/>
            <person name="Pearlman R.E."/>
            <person name="Karrer K.M."/>
            <person name="Sun L."/>
            <person name="Manning G."/>
            <person name="Elde N.C."/>
            <person name="Turkewitz A.P."/>
            <person name="Asai D.J."/>
            <person name="Wilkes D.E."/>
            <person name="Wang Y."/>
            <person name="Cai H."/>
            <person name="Collins K."/>
            <person name="Stewart B.A."/>
            <person name="Lee S.R."/>
            <person name="Wilamowska K."/>
            <person name="Weinberg Z."/>
            <person name="Ruzzo W.L."/>
            <person name="Wloga D."/>
            <person name="Gaertig J."/>
            <person name="Frankel J."/>
            <person name="Tsao C.-C."/>
            <person name="Gorovsky M.A."/>
            <person name="Keeling P.J."/>
            <person name="Waller R.F."/>
            <person name="Patron N.J."/>
            <person name="Cherry J.M."/>
            <person name="Stover N.A."/>
            <person name="Krieger C.J."/>
            <person name="del Toro C."/>
            <person name="Ryder H.F."/>
            <person name="Williamson S.C."/>
            <person name="Barbeau R.A."/>
            <person name="Hamilton E.P."/>
            <person name="Orias E."/>
        </authorList>
    </citation>
    <scope>NUCLEOTIDE SEQUENCE [LARGE SCALE GENOMIC DNA]</scope>
    <source>
        <strain evidence="3">SB210</strain>
    </source>
</reference>
<feature type="transmembrane region" description="Helical" evidence="1">
    <location>
        <begin position="21"/>
        <end position="40"/>
    </location>
</feature>
<proteinExistence type="predicted"/>
<gene>
    <name evidence="2" type="ORF">TTHERM_000191849</name>
</gene>
<dbReference type="InParanoid" id="W7XI17"/>
<dbReference type="RefSeq" id="XP_012653234.1">
    <property type="nucleotide sequence ID" value="XM_012797780.1"/>
</dbReference>
<organism evidence="2 3">
    <name type="scientific">Tetrahymena thermophila (strain SB210)</name>
    <dbReference type="NCBI Taxonomy" id="312017"/>
    <lineage>
        <taxon>Eukaryota</taxon>
        <taxon>Sar</taxon>
        <taxon>Alveolata</taxon>
        <taxon>Ciliophora</taxon>
        <taxon>Intramacronucleata</taxon>
        <taxon>Oligohymenophorea</taxon>
        <taxon>Hymenostomatida</taxon>
        <taxon>Tetrahymenina</taxon>
        <taxon>Tetrahymenidae</taxon>
        <taxon>Tetrahymena</taxon>
    </lineage>
</organism>
<evidence type="ECO:0000313" key="3">
    <source>
        <dbReference type="Proteomes" id="UP000009168"/>
    </source>
</evidence>